<dbReference type="EMBL" id="NIVC01000561">
    <property type="protein sequence ID" value="PAA80878.1"/>
    <property type="molecule type" value="Genomic_DNA"/>
</dbReference>
<organism evidence="4 5">
    <name type="scientific">Macrostomum lignano</name>
    <dbReference type="NCBI Taxonomy" id="282301"/>
    <lineage>
        <taxon>Eukaryota</taxon>
        <taxon>Metazoa</taxon>
        <taxon>Spiralia</taxon>
        <taxon>Lophotrochozoa</taxon>
        <taxon>Platyhelminthes</taxon>
        <taxon>Rhabditophora</taxon>
        <taxon>Macrostomorpha</taxon>
        <taxon>Macrostomida</taxon>
        <taxon>Macrostomidae</taxon>
        <taxon>Macrostomum</taxon>
    </lineage>
</organism>
<keyword evidence="2" id="KW-0812">Transmembrane</keyword>
<feature type="non-terminal residue" evidence="4">
    <location>
        <position position="1"/>
    </location>
</feature>
<evidence type="ECO:0000256" key="1">
    <source>
        <dbReference type="SAM" id="MobiDB-lite"/>
    </source>
</evidence>
<dbReference type="Gene3D" id="2.60.40.150">
    <property type="entry name" value="C2 domain"/>
    <property type="match status" value="1"/>
</dbReference>
<keyword evidence="2" id="KW-0472">Membrane</keyword>
<evidence type="ECO:0000259" key="3">
    <source>
        <dbReference type="PROSITE" id="PS50004"/>
    </source>
</evidence>
<comment type="caution">
    <text evidence="4">The sequence shown here is derived from an EMBL/GenBank/DDBJ whole genome shotgun (WGS) entry which is preliminary data.</text>
</comment>
<name>A0A267G4C4_9PLAT</name>
<dbReference type="InterPro" id="IPR043541">
    <property type="entry name" value="SYT14/14L/16"/>
</dbReference>
<feature type="transmembrane region" description="Helical" evidence="2">
    <location>
        <begin position="20"/>
        <end position="41"/>
    </location>
</feature>
<feature type="compositionally biased region" description="Basic and acidic residues" evidence="1">
    <location>
        <begin position="171"/>
        <end position="181"/>
    </location>
</feature>
<evidence type="ECO:0000256" key="2">
    <source>
        <dbReference type="SAM" id="Phobius"/>
    </source>
</evidence>
<feature type="region of interest" description="Disordered" evidence="1">
    <location>
        <begin position="364"/>
        <end position="390"/>
    </location>
</feature>
<feature type="compositionally biased region" description="Acidic residues" evidence="1">
    <location>
        <begin position="106"/>
        <end position="116"/>
    </location>
</feature>
<feature type="compositionally biased region" description="Polar residues" evidence="1">
    <location>
        <begin position="364"/>
        <end position="378"/>
    </location>
</feature>
<dbReference type="InterPro" id="IPR000008">
    <property type="entry name" value="C2_dom"/>
</dbReference>
<dbReference type="Pfam" id="PF00168">
    <property type="entry name" value="C2"/>
    <property type="match status" value="1"/>
</dbReference>
<dbReference type="InterPro" id="IPR035892">
    <property type="entry name" value="C2_domain_sf"/>
</dbReference>
<dbReference type="PANTHER" id="PTHR46129">
    <property type="entry name" value="SYNAPTOTAGMIN 14, ISOFORM D"/>
    <property type="match status" value="1"/>
</dbReference>
<gene>
    <name evidence="4" type="ORF">BOX15_Mlig004069g2</name>
</gene>
<sequence>KLSDKWWILAIISYVPQEALVYLGVVLGLVLALIVFGLYLYRLLCFAHSPGLRCLETKPAATASVAVRGRAFDVAVSSSAAPSAASRIVGVGCGGESVRLLRLNDDGDQDDSDSIGDSEQNQIHHQHQEHRLQRQHQQRNNSSVENRQESENLIMADRVAVSASNQSQQPEPHHLASEERSYSNVEAFDAQPLPAPTQAPTAWLEVSINHHCQTFSGQGCLEILVARAAGIQTIPVGESIEVGGPVSAQVVALLSTDAGEVRRLRTRTAGIGASAGGVSVFGDALSFEAVQCADLPLLTLRLRLYACPYVESRRCLLASSCLAAAELKSAAACHTNAPSRSWAASRRNSGIIRLPLIPSADQSAWDSDTGFSETSSIAGQGGDNDGDLGAGSIADASEAGKIVSGATNAAAATAAAQSLSSLIGQSELFIGLTYNQLTGQLGIEVLKGSGLRRQSSTGKPPDTLVKLCLEFASTGQALFRCKTSCASGTPHPMWKENFVFPLNKFQLVDASVFVCVFVRKPILNRQEMLGWVALGRKSSGEEERAHWQDMLDFGGTQICRWHRLLPATDYAGPKP</sequence>
<feature type="region of interest" description="Disordered" evidence="1">
    <location>
        <begin position="161"/>
        <end position="182"/>
    </location>
</feature>
<dbReference type="SMART" id="SM00239">
    <property type="entry name" value="C2"/>
    <property type="match status" value="1"/>
</dbReference>
<dbReference type="PROSITE" id="PS50004">
    <property type="entry name" value="C2"/>
    <property type="match status" value="1"/>
</dbReference>
<dbReference type="SUPFAM" id="SSF49562">
    <property type="entry name" value="C2 domain (Calcium/lipid-binding domain, CaLB)"/>
    <property type="match status" value="1"/>
</dbReference>
<dbReference type="PANTHER" id="PTHR46129:SF2">
    <property type="entry name" value="SYNAPTOTAGMIN 14, ISOFORM D"/>
    <property type="match status" value="1"/>
</dbReference>
<keyword evidence="5" id="KW-1185">Reference proteome</keyword>
<evidence type="ECO:0000313" key="4">
    <source>
        <dbReference type="EMBL" id="PAA80878.1"/>
    </source>
</evidence>
<feature type="region of interest" description="Disordered" evidence="1">
    <location>
        <begin position="103"/>
        <end position="148"/>
    </location>
</feature>
<evidence type="ECO:0000313" key="5">
    <source>
        <dbReference type="Proteomes" id="UP000215902"/>
    </source>
</evidence>
<dbReference type="GO" id="GO:0005543">
    <property type="term" value="F:phospholipid binding"/>
    <property type="evidence" value="ECO:0007669"/>
    <property type="project" value="TreeGrafter"/>
</dbReference>
<keyword evidence="2" id="KW-1133">Transmembrane helix</keyword>
<reference evidence="4 5" key="1">
    <citation type="submission" date="2017-06" db="EMBL/GenBank/DDBJ databases">
        <title>A platform for efficient transgenesis in Macrostomum lignano, a flatworm model organism for stem cell research.</title>
        <authorList>
            <person name="Berezikov E."/>
        </authorList>
    </citation>
    <scope>NUCLEOTIDE SEQUENCE [LARGE SCALE GENOMIC DNA]</scope>
    <source>
        <strain evidence="4">DV1</strain>
        <tissue evidence="4">Whole organism</tissue>
    </source>
</reference>
<dbReference type="Proteomes" id="UP000215902">
    <property type="component" value="Unassembled WGS sequence"/>
</dbReference>
<dbReference type="OrthoDB" id="5978493at2759"/>
<dbReference type="AlphaFoldDB" id="A0A267G4C4"/>
<proteinExistence type="predicted"/>
<dbReference type="STRING" id="282301.A0A267G4C4"/>
<protein>
    <recommendedName>
        <fullName evidence="3">C2 domain-containing protein</fullName>
    </recommendedName>
</protein>
<accession>A0A267G4C4</accession>
<feature type="compositionally biased region" description="Basic residues" evidence="1">
    <location>
        <begin position="124"/>
        <end position="137"/>
    </location>
</feature>
<feature type="domain" description="C2" evidence="3">
    <location>
        <begin position="424"/>
        <end position="562"/>
    </location>
</feature>